<keyword evidence="1" id="KW-0479">Metal-binding</keyword>
<dbReference type="PANTHER" id="PTHR11474">
    <property type="entry name" value="TYROSINASE FAMILY MEMBER"/>
    <property type="match status" value="1"/>
</dbReference>
<feature type="domain" description="Tyrosinase copper-binding" evidence="2">
    <location>
        <begin position="56"/>
        <end position="67"/>
    </location>
</feature>
<dbReference type="AlphaFoldDB" id="A0A915KQR7"/>
<dbReference type="PROSITE" id="PS00498">
    <property type="entry name" value="TYROSINASE_2"/>
    <property type="match status" value="1"/>
</dbReference>
<dbReference type="PANTHER" id="PTHR11474:SF122">
    <property type="entry name" value="TYROSINASE COPPER-BINDING DOMAIN-CONTAINING PROTEIN"/>
    <property type="match status" value="1"/>
</dbReference>
<dbReference type="Gene3D" id="1.10.1280.10">
    <property type="entry name" value="Di-copper center containing domain from catechol oxidase"/>
    <property type="match status" value="1"/>
</dbReference>
<dbReference type="GO" id="GO:0046872">
    <property type="term" value="F:metal ion binding"/>
    <property type="evidence" value="ECO:0007669"/>
    <property type="project" value="UniProtKB-KW"/>
</dbReference>
<reference evidence="4" key="1">
    <citation type="submission" date="2022-11" db="UniProtKB">
        <authorList>
            <consortium name="WormBaseParasite"/>
        </authorList>
    </citation>
    <scope>IDENTIFICATION</scope>
</reference>
<proteinExistence type="predicted"/>
<keyword evidence="3" id="KW-1185">Reference proteome</keyword>
<accession>A0A915KQR7</accession>
<dbReference type="SUPFAM" id="SSF48056">
    <property type="entry name" value="Di-copper centre-containing domain"/>
    <property type="match status" value="1"/>
</dbReference>
<dbReference type="WBParaSite" id="nRc.2.0.1.t40425-RA">
    <property type="protein sequence ID" value="nRc.2.0.1.t40425-RA"/>
    <property type="gene ID" value="nRc.2.0.1.g40425"/>
</dbReference>
<evidence type="ECO:0000313" key="4">
    <source>
        <dbReference type="WBParaSite" id="nRc.2.0.1.t40425-RA"/>
    </source>
</evidence>
<evidence type="ECO:0000259" key="2">
    <source>
        <dbReference type="PROSITE" id="PS00498"/>
    </source>
</evidence>
<evidence type="ECO:0000313" key="3">
    <source>
        <dbReference type="Proteomes" id="UP000887565"/>
    </source>
</evidence>
<name>A0A915KQR7_ROMCU</name>
<dbReference type="InterPro" id="IPR008922">
    <property type="entry name" value="Di-copper_centre_dom_sf"/>
</dbReference>
<dbReference type="InterPro" id="IPR050316">
    <property type="entry name" value="Tyrosinase/Hemocyanin"/>
</dbReference>
<sequence>MYHTPGQSPEAHWGPAFLPFHRELLKHIDPTFELVHGFVHTFVGGFMFDVGISPNDPAFFAHHCFIDYIFEEFRQTKQNPSERETDYPAVDVGKGCAAVHFGNATMKPFSIKNLDGLKNVYTKELFYYQPRPTCSQISQGCSSPYLYCDTKNFRCISRIRPGGNCTGYTGTEICYRGQCNVNGRCSELKSTTTSRRVTMADPTTVTVSSTSTTEATATLPTLTTGTTFSTTALGILNHAKTTKCRPPTAASTTAMPSTLGVQTMDEFAYFTCTTQHNTQDVQIKVNNGQFQGRLLTETTFPGYRGVTMFKVKNPGRTSLDIKIEVMEQGRACQPRCFDNKTHMYNVCEKEFIRVSSHINNSEVVIRRTEKDALMSKWTYLGYYRSRLPDYCYFQCVPNIMYKQNKLM</sequence>
<protein>
    <submittedName>
        <fullName evidence="4">Tyrosinase copper-binding domain-containing protein</fullName>
    </submittedName>
</protein>
<dbReference type="InterPro" id="IPR002227">
    <property type="entry name" value="Tyrosinase_Cu-bd"/>
</dbReference>
<dbReference type="Pfam" id="PF00264">
    <property type="entry name" value="Tyrosinase"/>
    <property type="match status" value="1"/>
</dbReference>
<organism evidence="3 4">
    <name type="scientific">Romanomermis culicivorax</name>
    <name type="common">Nematode worm</name>
    <dbReference type="NCBI Taxonomy" id="13658"/>
    <lineage>
        <taxon>Eukaryota</taxon>
        <taxon>Metazoa</taxon>
        <taxon>Ecdysozoa</taxon>
        <taxon>Nematoda</taxon>
        <taxon>Enoplea</taxon>
        <taxon>Dorylaimia</taxon>
        <taxon>Mermithida</taxon>
        <taxon>Mermithoidea</taxon>
        <taxon>Mermithidae</taxon>
        <taxon>Romanomermis</taxon>
    </lineage>
</organism>
<dbReference type="Proteomes" id="UP000887565">
    <property type="component" value="Unplaced"/>
</dbReference>
<evidence type="ECO:0000256" key="1">
    <source>
        <dbReference type="ARBA" id="ARBA00022723"/>
    </source>
</evidence>
<dbReference type="GO" id="GO:0016491">
    <property type="term" value="F:oxidoreductase activity"/>
    <property type="evidence" value="ECO:0007669"/>
    <property type="project" value="InterPro"/>
</dbReference>